<reference evidence="3 4" key="1">
    <citation type="submission" date="2021-03" db="EMBL/GenBank/DDBJ databases">
        <title>Enterococcal diversity collection.</title>
        <authorList>
            <person name="Gilmore M.S."/>
            <person name="Schwartzman J."/>
            <person name="Van Tyne D."/>
            <person name="Martin M."/>
            <person name="Earl A.M."/>
            <person name="Manson A.L."/>
            <person name="Straub T."/>
            <person name="Salamzade R."/>
            <person name="Saavedra J."/>
            <person name="Lebreton F."/>
            <person name="Prichula J."/>
            <person name="Schaufler K."/>
            <person name="Gaca A."/>
            <person name="Sgardioli B."/>
            <person name="Wagenaar J."/>
            <person name="Strong T."/>
        </authorList>
    </citation>
    <scope>NUCLEOTIDE SEQUENCE [LARGE SCALE GENOMIC DNA]</scope>
    <source>
        <strain evidence="3 4">MJM16</strain>
    </source>
</reference>
<evidence type="ECO:0000256" key="2">
    <source>
        <dbReference type="SAM" id="Phobius"/>
    </source>
</evidence>
<feature type="transmembrane region" description="Helical" evidence="2">
    <location>
        <begin position="6"/>
        <end position="27"/>
    </location>
</feature>
<name>A0ABS3HCJ3_9ENTE</name>
<evidence type="ECO:0000256" key="1">
    <source>
        <dbReference type="SAM" id="Coils"/>
    </source>
</evidence>
<protein>
    <submittedName>
        <fullName evidence="3">Uncharacterized protein</fullName>
    </submittedName>
</protein>
<organism evidence="3 4">
    <name type="scientific">Candidatus Enterococcus murrayae</name>
    <dbReference type="NCBI Taxonomy" id="2815321"/>
    <lineage>
        <taxon>Bacteria</taxon>
        <taxon>Bacillati</taxon>
        <taxon>Bacillota</taxon>
        <taxon>Bacilli</taxon>
        <taxon>Lactobacillales</taxon>
        <taxon>Enterococcaceae</taxon>
        <taxon>Enterococcus</taxon>
    </lineage>
</organism>
<proteinExistence type="predicted"/>
<keyword evidence="2" id="KW-0472">Membrane</keyword>
<dbReference type="RefSeq" id="WP_207106978.1">
    <property type="nucleotide sequence ID" value="NZ_JAFLVR010000005.1"/>
</dbReference>
<evidence type="ECO:0000313" key="4">
    <source>
        <dbReference type="Proteomes" id="UP000664495"/>
    </source>
</evidence>
<feature type="coiled-coil region" evidence="1">
    <location>
        <begin position="81"/>
        <end position="115"/>
    </location>
</feature>
<evidence type="ECO:0000313" key="3">
    <source>
        <dbReference type="EMBL" id="MBO0451174.1"/>
    </source>
</evidence>
<keyword evidence="2" id="KW-0812">Transmembrane</keyword>
<dbReference type="Proteomes" id="UP000664495">
    <property type="component" value="Unassembled WGS sequence"/>
</dbReference>
<accession>A0ABS3HCJ3</accession>
<comment type="caution">
    <text evidence="3">The sequence shown here is derived from an EMBL/GenBank/DDBJ whole genome shotgun (WGS) entry which is preliminary data.</text>
</comment>
<keyword evidence="4" id="KW-1185">Reference proteome</keyword>
<keyword evidence="1" id="KW-0175">Coiled coil</keyword>
<dbReference type="EMBL" id="JAFLVR010000005">
    <property type="protein sequence ID" value="MBO0451174.1"/>
    <property type="molecule type" value="Genomic_DNA"/>
</dbReference>
<keyword evidence="2" id="KW-1133">Transmembrane helix</keyword>
<feature type="transmembrane region" description="Helical" evidence="2">
    <location>
        <begin position="62"/>
        <end position="84"/>
    </location>
</feature>
<sequence length="253" mass="28392">MAIIYFIGIILVLLVINIAIILSRIYLQDQLNYAKKTNTESISFQRKFSYIQQKIVAKHSTWLLIISASLTVCLILMVFVIFQLSSDNQAAMKRLAKAEEETVKLTQQQEDIINQSVIQSYPQKGIGIADYNWEEVFGEKGKEQQAAIEGELSQSMAPYFGSTTALTMVEVSSQKLTIAFASTPGAKHNKKLVLDNITALVKEAEGINQLTQINFQAAFKEGEEKEDYQCSYQRENGDAQFQLISKENEGNGE</sequence>
<gene>
    <name evidence="3" type="ORF">JZO85_02780</name>
</gene>